<dbReference type="InterPro" id="IPR046817">
    <property type="entry name" value="MmeI_N"/>
</dbReference>
<feature type="domain" description="MmeI-like C-terminal" evidence="9">
    <location>
        <begin position="839"/>
        <end position="915"/>
    </location>
</feature>
<dbReference type="InterPro" id="IPR046819">
    <property type="entry name" value="MmeI_hel"/>
</dbReference>
<dbReference type="Pfam" id="PF20466">
    <property type="entry name" value="MmeI_TRD"/>
    <property type="match status" value="1"/>
</dbReference>
<dbReference type="PANTHER" id="PTHR33841">
    <property type="entry name" value="DNA METHYLTRANSFERASE YEEA-RELATED"/>
    <property type="match status" value="1"/>
</dbReference>
<dbReference type="InterPro" id="IPR050953">
    <property type="entry name" value="N4_N6_ade-DNA_methylase"/>
</dbReference>
<dbReference type="SUPFAM" id="SSF53335">
    <property type="entry name" value="S-adenosyl-L-methionine-dependent methyltransferases"/>
    <property type="match status" value="1"/>
</dbReference>
<dbReference type="InterPro" id="IPR046820">
    <property type="entry name" value="MmeI_TRD"/>
</dbReference>
<dbReference type="AlphaFoldDB" id="A0A1W6C0S9"/>
<reference evidence="11" key="1">
    <citation type="submission" date="2016-09" db="EMBL/GenBank/DDBJ databases">
        <title>IS1411 activates the second repA gene of the plasmid pG20 in Pseudomonas fluorescens PC20.</title>
        <authorList>
            <person name="Naanuri E."/>
            <person name="Heinaru E."/>
            <person name="Joesaar M."/>
            <person name="Heinaru A."/>
        </authorList>
    </citation>
    <scope>NUCLEOTIDE SEQUENCE</scope>
    <source>
        <strain evidence="11">PC20</strain>
        <plasmid evidence="11">pG20</plasmid>
    </source>
</reference>
<feature type="domain" description="MmeI-like N-terminal" evidence="6">
    <location>
        <begin position="1"/>
        <end position="159"/>
    </location>
</feature>
<keyword evidence="3" id="KW-0808">Transferase</keyword>
<dbReference type="EMBL" id="KX893538">
    <property type="protein sequence ID" value="ARJ57968.1"/>
    <property type="molecule type" value="Genomic_DNA"/>
</dbReference>
<dbReference type="Gene3D" id="3.40.50.150">
    <property type="entry name" value="Vaccinia Virus protein VP39"/>
    <property type="match status" value="1"/>
</dbReference>
<evidence type="ECO:0000313" key="11">
    <source>
        <dbReference type="EMBL" id="ARJ57968.1"/>
    </source>
</evidence>
<keyword evidence="2 11" id="KW-0489">Methyltransferase</keyword>
<evidence type="ECO:0000259" key="7">
    <source>
        <dbReference type="Pfam" id="PF20465"/>
    </source>
</evidence>
<evidence type="ECO:0000256" key="4">
    <source>
        <dbReference type="ARBA" id="ARBA00047942"/>
    </source>
</evidence>
<feature type="coiled-coil region" evidence="5">
    <location>
        <begin position="321"/>
        <end position="388"/>
    </location>
</feature>
<dbReference type="Pfam" id="PF20465">
    <property type="entry name" value="MmeI_hel"/>
    <property type="match status" value="1"/>
</dbReference>
<dbReference type="InterPro" id="IPR046816">
    <property type="entry name" value="MmeI_Mtase"/>
</dbReference>
<feature type="domain" description="MmeI-like DNA-methyltransferase" evidence="10">
    <location>
        <begin position="328"/>
        <end position="609"/>
    </location>
</feature>
<evidence type="ECO:0000259" key="6">
    <source>
        <dbReference type="Pfam" id="PF20464"/>
    </source>
</evidence>
<dbReference type="GO" id="GO:0009007">
    <property type="term" value="F:site-specific DNA-methyltransferase (adenine-specific) activity"/>
    <property type="evidence" value="ECO:0007669"/>
    <property type="project" value="UniProtKB-EC"/>
</dbReference>
<evidence type="ECO:0000259" key="8">
    <source>
        <dbReference type="Pfam" id="PF20466"/>
    </source>
</evidence>
<geneLocation type="plasmid" evidence="11">
    <name>pG20</name>
</geneLocation>
<proteinExistence type="predicted"/>
<dbReference type="InterPro" id="IPR029063">
    <property type="entry name" value="SAM-dependent_MTases_sf"/>
</dbReference>
<evidence type="ECO:0000256" key="2">
    <source>
        <dbReference type="ARBA" id="ARBA00022603"/>
    </source>
</evidence>
<feature type="domain" description="MmeI-like helicase spacer" evidence="7">
    <location>
        <begin position="171"/>
        <end position="253"/>
    </location>
</feature>
<dbReference type="PANTHER" id="PTHR33841:SF1">
    <property type="entry name" value="DNA METHYLTRANSFERASE A"/>
    <property type="match status" value="1"/>
</dbReference>
<feature type="domain" description="MmeI-like target recognition" evidence="8">
    <location>
        <begin position="632"/>
        <end position="835"/>
    </location>
</feature>
<protein>
    <recommendedName>
        <fullName evidence="1">site-specific DNA-methyltransferase (adenine-specific)</fullName>
        <ecNumber evidence="1">2.1.1.72</ecNumber>
    </recommendedName>
</protein>
<accession>A0A1W6C0S9</accession>
<dbReference type="RefSeq" id="WP_172689348.1">
    <property type="nucleotide sequence ID" value="NZ_KX893538.1"/>
</dbReference>
<sequence>MNAVEIESAISELALQPFDTAEFPFAFLAAFGSKDTALKRLRAGNNNASDVAGGVLLRNNIHIAVCEAGTVGETLKALRVSPATTKAKAKFILATDGQTLEAEELISGETIACDYLDLPNHFGFLLPLAGISTIKEIKDNPIDVRATSRLNKLYVELLNENPDWAKAERRHDMNHFMSRLVFCFFAEDTDIFRGDGLFTKTVEQFSERDGSNTHQVLSEIFRAMNIKLAERATVQPRLPNWANTFPYVNGGLFSGSTEVPRFTRIARTYLLHAGRLNWKKINPDIFGSMIQAVADDEERGALGMHYTSVPNILKVLNPLFLDDLRVQLEAADDNKAKLLNLRKRMARIRVFDPACGSGNFLVIAYKQMREIEAEINRRREEANNSSEIPLTNFRGIELRNFPAEIARLALIIAEYQCDVLYRGQQDALEEFLPLDAQNWIVCGNALRLDWLSICPPTGTGVKLQSNDLFATPLDQAEIDFENEGGETYICGNPPYLGNTWQSTEQKAEIRHVADGRTSSTGFLDYVAGWFIKAADYTTKAGGVAAFVSTNSICQGQSVPILWPIVFNAGSDILFAYSSFKWANLASHNAGVTVAVVGIGAPISAPRRLYEHKDDGTVALREGASITPYLTVGPRIIVEKQSTPKCGQAIMEFGNKPSDGGYLLLNRDELESLGLTEAQRQRFIRRICGSQDFINGGSRFCIWIEDQHLDESCAIPALNARIEAVRELRLKSPDKGARTILAKRPHQLKLMRIGASQTIVVPSVSSERRAYLPAGIVDEQTTLTNLAFGLYDAPLWNMALIASRLHLVWIGTVCGKMKTDFRYSNTLGWNTFPVPLLTEQNKADLTACAEDILLAREAHFPATIADLYDPGAMPDNLRHAHERNDEVLERIYIGRRFRNDTERLEKLFDLYTKMTTVTVKASPKKPREKKA</sequence>
<dbReference type="Pfam" id="PF20467">
    <property type="entry name" value="MmeI_C"/>
    <property type="match status" value="1"/>
</dbReference>
<evidence type="ECO:0000256" key="1">
    <source>
        <dbReference type="ARBA" id="ARBA00011900"/>
    </source>
</evidence>
<evidence type="ECO:0000256" key="3">
    <source>
        <dbReference type="ARBA" id="ARBA00022679"/>
    </source>
</evidence>
<evidence type="ECO:0000256" key="5">
    <source>
        <dbReference type="SAM" id="Coils"/>
    </source>
</evidence>
<organism evidence="11">
    <name type="scientific">Pseudomonas fluorescens</name>
    <dbReference type="NCBI Taxonomy" id="294"/>
    <lineage>
        <taxon>Bacteria</taxon>
        <taxon>Pseudomonadati</taxon>
        <taxon>Pseudomonadota</taxon>
        <taxon>Gammaproteobacteria</taxon>
        <taxon>Pseudomonadales</taxon>
        <taxon>Pseudomonadaceae</taxon>
        <taxon>Pseudomonas</taxon>
    </lineage>
</organism>
<keyword evidence="5" id="KW-0175">Coiled coil</keyword>
<dbReference type="GO" id="GO:0032259">
    <property type="term" value="P:methylation"/>
    <property type="evidence" value="ECO:0007669"/>
    <property type="project" value="UniProtKB-KW"/>
</dbReference>
<evidence type="ECO:0000259" key="9">
    <source>
        <dbReference type="Pfam" id="PF20467"/>
    </source>
</evidence>
<dbReference type="Pfam" id="PF20464">
    <property type="entry name" value="MmeI_N"/>
    <property type="match status" value="1"/>
</dbReference>
<name>A0A1W6C0S9_PSEFL</name>
<dbReference type="EC" id="2.1.1.72" evidence="1"/>
<dbReference type="Pfam" id="PF20473">
    <property type="entry name" value="MmeI_Mtase"/>
    <property type="match status" value="1"/>
</dbReference>
<comment type="catalytic activity">
    <reaction evidence="4">
        <text>a 2'-deoxyadenosine in DNA + S-adenosyl-L-methionine = an N(6)-methyl-2'-deoxyadenosine in DNA + S-adenosyl-L-homocysteine + H(+)</text>
        <dbReference type="Rhea" id="RHEA:15197"/>
        <dbReference type="Rhea" id="RHEA-COMP:12418"/>
        <dbReference type="Rhea" id="RHEA-COMP:12419"/>
        <dbReference type="ChEBI" id="CHEBI:15378"/>
        <dbReference type="ChEBI" id="CHEBI:57856"/>
        <dbReference type="ChEBI" id="CHEBI:59789"/>
        <dbReference type="ChEBI" id="CHEBI:90615"/>
        <dbReference type="ChEBI" id="CHEBI:90616"/>
        <dbReference type="EC" id="2.1.1.72"/>
    </reaction>
</comment>
<keyword evidence="11" id="KW-0614">Plasmid</keyword>
<dbReference type="InterPro" id="IPR046818">
    <property type="entry name" value="MmeI_C"/>
</dbReference>
<evidence type="ECO:0000259" key="10">
    <source>
        <dbReference type="Pfam" id="PF20473"/>
    </source>
</evidence>